<gene>
    <name evidence="1" type="ORF">HOV93_06010</name>
</gene>
<accession>A0A7V9A5M9</accession>
<dbReference type="Proteomes" id="UP000551616">
    <property type="component" value="Unassembled WGS sequence"/>
</dbReference>
<dbReference type="AlphaFoldDB" id="A0A7V9A5M9"/>
<dbReference type="EMBL" id="JABRWO010000001">
    <property type="protein sequence ID" value="MBA2113452.1"/>
    <property type="molecule type" value="Genomic_DNA"/>
</dbReference>
<reference evidence="1 2" key="1">
    <citation type="submission" date="2020-05" db="EMBL/GenBank/DDBJ databases">
        <title>Bremerella alba sp. nov., a novel planctomycete isolated from the surface of the macroalga Fucus spiralis.</title>
        <authorList>
            <person name="Godinho O."/>
            <person name="Botelho R."/>
            <person name="Albuquerque L."/>
            <person name="Wiegand S."/>
            <person name="Da Costa M.S."/>
            <person name="Lobo-Da-Cunha A."/>
            <person name="Jogler C."/>
            <person name="Lage O.M."/>
        </authorList>
    </citation>
    <scope>NUCLEOTIDE SEQUENCE [LARGE SCALE GENOMIC DNA]</scope>
    <source>
        <strain evidence="1 2">FF15</strain>
    </source>
</reference>
<proteinExistence type="predicted"/>
<protein>
    <submittedName>
        <fullName evidence="1">Uncharacterized protein</fullName>
    </submittedName>
</protein>
<evidence type="ECO:0000313" key="1">
    <source>
        <dbReference type="EMBL" id="MBA2113452.1"/>
    </source>
</evidence>
<name>A0A7V9A5M9_9BACT</name>
<organism evidence="1 2">
    <name type="scientific">Bremerella alba</name>
    <dbReference type="NCBI Taxonomy" id="980252"/>
    <lineage>
        <taxon>Bacteria</taxon>
        <taxon>Pseudomonadati</taxon>
        <taxon>Planctomycetota</taxon>
        <taxon>Planctomycetia</taxon>
        <taxon>Pirellulales</taxon>
        <taxon>Pirellulaceae</taxon>
        <taxon>Bremerella</taxon>
    </lineage>
</organism>
<keyword evidence="2" id="KW-1185">Reference proteome</keyword>
<comment type="caution">
    <text evidence="1">The sequence shown here is derived from an EMBL/GenBank/DDBJ whole genome shotgun (WGS) entry which is preliminary data.</text>
</comment>
<sequence>MNPLNDDQTYYKDTWILMLRHVLLWPDSHIHEWLNSRGLPLLTAKDSFVFHEEPWFWVCPEITKAFASQEQYAERDQDLEAAIWYVLADSLYDCKHPEKIDWPALRERCRTACDSA</sequence>
<evidence type="ECO:0000313" key="2">
    <source>
        <dbReference type="Proteomes" id="UP000551616"/>
    </source>
</evidence>